<protein>
    <submittedName>
        <fullName evidence="1">Uncharacterized protein</fullName>
    </submittedName>
</protein>
<accession>A0ABX0UQ50</accession>
<dbReference type="Proteomes" id="UP001179181">
    <property type="component" value="Unassembled WGS sequence"/>
</dbReference>
<sequence length="55" mass="6422">MRPTLSPLIIPKPTFNARPSVNKLKSKKYDQVAGYRPNYKCFMVTFQNKTFQITI</sequence>
<dbReference type="EMBL" id="JAASQJ010000003">
    <property type="protein sequence ID" value="NIJ54084.1"/>
    <property type="molecule type" value="Genomic_DNA"/>
</dbReference>
<keyword evidence="2" id="KW-1185">Reference proteome</keyword>
<evidence type="ECO:0000313" key="1">
    <source>
        <dbReference type="EMBL" id="NIJ54084.1"/>
    </source>
</evidence>
<reference evidence="1 2" key="1">
    <citation type="submission" date="2020-03" db="EMBL/GenBank/DDBJ databases">
        <title>Genomic Encyclopedia of Type Strains, Phase IV (KMG-IV): sequencing the most valuable type-strain genomes for metagenomic binning, comparative biology and taxonomic classification.</title>
        <authorList>
            <person name="Goeker M."/>
        </authorList>
    </citation>
    <scope>NUCLEOTIDE SEQUENCE [LARGE SCALE GENOMIC DNA]</scope>
    <source>
        <strain evidence="1 2">DSM 102865</strain>
    </source>
</reference>
<gene>
    <name evidence="1" type="ORF">FHS68_003266</name>
</gene>
<organism evidence="1 2">
    <name type="scientific">Dyadobacter arcticus</name>
    <dbReference type="NCBI Taxonomy" id="1078754"/>
    <lineage>
        <taxon>Bacteria</taxon>
        <taxon>Pseudomonadati</taxon>
        <taxon>Bacteroidota</taxon>
        <taxon>Cytophagia</taxon>
        <taxon>Cytophagales</taxon>
        <taxon>Spirosomataceae</taxon>
        <taxon>Dyadobacter</taxon>
    </lineage>
</organism>
<proteinExistence type="predicted"/>
<evidence type="ECO:0000313" key="2">
    <source>
        <dbReference type="Proteomes" id="UP001179181"/>
    </source>
</evidence>
<name>A0ABX0UQ50_9BACT</name>
<comment type="caution">
    <text evidence="1">The sequence shown here is derived from an EMBL/GenBank/DDBJ whole genome shotgun (WGS) entry which is preliminary data.</text>
</comment>